<name>A0ACB5THD9_CANBO</name>
<dbReference type="EMBL" id="BSXV01000251">
    <property type="protein sequence ID" value="GME88272.1"/>
    <property type="molecule type" value="Genomic_DNA"/>
</dbReference>
<accession>A0ACB5THD9</accession>
<reference evidence="1" key="1">
    <citation type="submission" date="2023-04" db="EMBL/GenBank/DDBJ databases">
        <title>Candida boidinii NBRC 1967.</title>
        <authorList>
            <person name="Ichikawa N."/>
            <person name="Sato H."/>
            <person name="Tonouchi N."/>
        </authorList>
    </citation>
    <scope>NUCLEOTIDE SEQUENCE</scope>
    <source>
        <strain evidence="1">NBRC 1967</strain>
    </source>
</reference>
<keyword evidence="2" id="KW-1185">Reference proteome</keyword>
<gene>
    <name evidence="1" type="ORF">Cboi01_000081000</name>
</gene>
<protein>
    <submittedName>
        <fullName evidence="1">Unnamed protein product</fullName>
    </submittedName>
</protein>
<evidence type="ECO:0000313" key="2">
    <source>
        <dbReference type="Proteomes" id="UP001165101"/>
    </source>
</evidence>
<sequence>METEELELLTIENFGYRQPIKSISLFKYDDSLDYLRDKFVNLLVSSVKHEITIAAFKDTIIIIKESEINSIISKAESGELEKDVVVDSFDKLEIKFPNNITQIKLSSDESFLIIVDSNNKISTVLTSNLISNNLIFSYERQIDNKIINISTSNDDSSKFIVNTLNDKLYLIDISDEVFNFSGDVSAACWSQDGDFIIIGYKSGSLSYKTLDDEEIKQVEMPESVTDKFPVSIIPFVDNSYIVSYSNSLGINADEDLEVLSFIVNDSTIYEAPDLCPAWGVVERPLSYYSAKLINWSESESKLMILASSKVTEFSTITPNSQFDEANDSDRAQMPLSGDDDDSVIGMVIDLQSNVEILEPCQGVEQSKEIPRLLSLTHSGDLLIWYVWHSKDLLSNKVDLQKALNLRLSEVNGAASTFTATPNTNDKPAADDLFSSSLDDLGAALGESVLTIPKANESNIDELPSLDLNPNNTKSPFGTGASSGFGSSGFGNSNKNNQFSFGSSGFGSSNNDNKPSFGSSGFGNSNNDNKPSFGSSGFGNSNNHNKPSFGSTTFGSTAFGNFNSSQSPFSNLGQQSNTGAKQSPFGAFANNNSNNKDNETGSPFASFGSKTVSESPFAKLNTNSESTSPFGNTTPKSDSGSPFANLGTKTASPFGNFGAKSDSNDSSSPFAKFASKDSSASPFGNAAAKGDSQFAETLNFGDVKDSEPDEKFEFNNNLSINDDVSDIDELSEEESELESEIESEDNDNDDIPALSEEATIKEQSNDNVDEVLTTASDKLSLVDATVTDETEKVQPKVEAEGSLDTEKEIVEDTVEKTEEESKEISEEKTEDESKESHEEEPKEVLAEKAENSLKEETEDAPFLKKKLKRPQQKRLKKIPRKLLQERQMMF</sequence>
<comment type="caution">
    <text evidence="1">The sequence shown here is derived from an EMBL/GenBank/DDBJ whole genome shotgun (WGS) entry which is preliminary data.</text>
</comment>
<dbReference type="Proteomes" id="UP001165101">
    <property type="component" value="Unassembled WGS sequence"/>
</dbReference>
<evidence type="ECO:0000313" key="1">
    <source>
        <dbReference type="EMBL" id="GME88272.1"/>
    </source>
</evidence>
<proteinExistence type="predicted"/>
<organism evidence="1 2">
    <name type="scientific">Candida boidinii</name>
    <name type="common">Yeast</name>
    <dbReference type="NCBI Taxonomy" id="5477"/>
    <lineage>
        <taxon>Eukaryota</taxon>
        <taxon>Fungi</taxon>
        <taxon>Dikarya</taxon>
        <taxon>Ascomycota</taxon>
        <taxon>Saccharomycotina</taxon>
        <taxon>Pichiomycetes</taxon>
        <taxon>Pichiales</taxon>
        <taxon>Pichiaceae</taxon>
        <taxon>Ogataea</taxon>
        <taxon>Ogataea/Candida clade</taxon>
    </lineage>
</organism>